<feature type="domain" description="Methyltransferase FkbM" evidence="1">
    <location>
        <begin position="21"/>
        <end position="182"/>
    </location>
</feature>
<protein>
    <recommendedName>
        <fullName evidence="1">Methyltransferase FkbM domain-containing protein</fullName>
    </recommendedName>
</protein>
<dbReference type="InterPro" id="IPR053188">
    <property type="entry name" value="FkbM_Methyltransferase"/>
</dbReference>
<dbReference type="NCBIfam" id="TIGR01444">
    <property type="entry name" value="fkbM_fam"/>
    <property type="match status" value="1"/>
</dbReference>
<dbReference type="GO" id="GO:0008171">
    <property type="term" value="F:O-methyltransferase activity"/>
    <property type="evidence" value="ECO:0007669"/>
    <property type="project" value="TreeGrafter"/>
</dbReference>
<dbReference type="AlphaFoldDB" id="A0A6C0JG85"/>
<dbReference type="PANTHER" id="PTHR36973">
    <property type="entry name" value="SLL1456 PROTEIN-RELATED"/>
    <property type="match status" value="1"/>
</dbReference>
<evidence type="ECO:0000259" key="1">
    <source>
        <dbReference type="Pfam" id="PF05050"/>
    </source>
</evidence>
<dbReference type="PANTHER" id="PTHR36973:SF4">
    <property type="entry name" value="NODULATION PROTEIN"/>
    <property type="match status" value="1"/>
</dbReference>
<organism evidence="2">
    <name type="scientific">viral metagenome</name>
    <dbReference type="NCBI Taxonomy" id="1070528"/>
    <lineage>
        <taxon>unclassified sequences</taxon>
        <taxon>metagenomes</taxon>
        <taxon>organismal metagenomes</taxon>
    </lineage>
</organism>
<dbReference type="Gene3D" id="3.40.50.150">
    <property type="entry name" value="Vaccinia Virus protein VP39"/>
    <property type="match status" value="1"/>
</dbReference>
<dbReference type="InterPro" id="IPR029063">
    <property type="entry name" value="SAM-dependent_MTases_sf"/>
</dbReference>
<dbReference type="SUPFAM" id="SSF53335">
    <property type="entry name" value="S-adenosyl-L-methionine-dependent methyltransferases"/>
    <property type="match status" value="1"/>
</dbReference>
<dbReference type="EMBL" id="MN740401">
    <property type="protein sequence ID" value="QHU04619.1"/>
    <property type="molecule type" value="Genomic_DNA"/>
</dbReference>
<dbReference type="Pfam" id="PF05050">
    <property type="entry name" value="Methyltransf_21"/>
    <property type="match status" value="1"/>
</dbReference>
<reference evidence="2" key="1">
    <citation type="journal article" date="2020" name="Nature">
        <title>Giant virus diversity and host interactions through global metagenomics.</title>
        <authorList>
            <person name="Schulz F."/>
            <person name="Roux S."/>
            <person name="Paez-Espino D."/>
            <person name="Jungbluth S."/>
            <person name="Walsh D.A."/>
            <person name="Denef V.J."/>
            <person name="McMahon K.D."/>
            <person name="Konstantinidis K.T."/>
            <person name="Eloe-Fadrosh E.A."/>
            <person name="Kyrpides N.C."/>
            <person name="Woyke T."/>
        </authorList>
    </citation>
    <scope>NUCLEOTIDE SEQUENCE</scope>
    <source>
        <strain evidence="2">GVMAG-M-3300027708-51</strain>
    </source>
</reference>
<sequence>MLIPLRDLVQKYNLKISGVLHVGAHTGEENDAYLAEGVPQQAIHWVEAIPELCTELAKRLPNVIHGVVSDKVETVEFKITNNFQSSSILELKTHLEAHPSINVIKRVWTNTTTLDTIVKERSIEANFLNMDIQGAELKCLQGFEDGLKMFDYIYTEVNVKELYAGCAQLHELDSWLGARGFKRVEISMTGWGWGDALYVRSSFIAETK</sequence>
<proteinExistence type="predicted"/>
<dbReference type="InterPro" id="IPR006342">
    <property type="entry name" value="FkbM_mtfrase"/>
</dbReference>
<name>A0A6C0JG85_9ZZZZ</name>
<accession>A0A6C0JG85</accession>
<evidence type="ECO:0000313" key="2">
    <source>
        <dbReference type="EMBL" id="QHU04619.1"/>
    </source>
</evidence>